<feature type="region of interest" description="Disordered" evidence="1">
    <location>
        <begin position="144"/>
        <end position="168"/>
    </location>
</feature>
<evidence type="ECO:0000256" key="1">
    <source>
        <dbReference type="SAM" id="MobiDB-lite"/>
    </source>
</evidence>
<keyword evidence="2" id="KW-0812">Transmembrane</keyword>
<sequence>MVQKSLKLDIRSIVLIACVITSNLLPLAMTIDITCNTKVEYNDSDKDNPTVTCSSFGFPPASFECSKKNCNDFPVGLQCVQFMNQMNLPNLNPADMHKSELTCQSFEFDLGKNVCITADGEKYRCAGNRDPMKCTDCNAIQEKEDNNQEGNQEEESEKEKKKKRKKIF</sequence>
<organism evidence="3 4">
    <name type="scientific">Phakopsora pachyrhizi</name>
    <name type="common">Asian soybean rust disease fungus</name>
    <dbReference type="NCBI Taxonomy" id="170000"/>
    <lineage>
        <taxon>Eukaryota</taxon>
        <taxon>Fungi</taxon>
        <taxon>Dikarya</taxon>
        <taxon>Basidiomycota</taxon>
        <taxon>Pucciniomycotina</taxon>
        <taxon>Pucciniomycetes</taxon>
        <taxon>Pucciniales</taxon>
        <taxon>Phakopsoraceae</taxon>
        <taxon>Phakopsora</taxon>
    </lineage>
</organism>
<protein>
    <submittedName>
        <fullName evidence="3">Expressed protein</fullName>
    </submittedName>
</protein>
<proteinExistence type="predicted"/>
<comment type="caution">
    <text evidence="3">The sequence shown here is derived from an EMBL/GenBank/DDBJ whole genome shotgun (WGS) entry which is preliminary data.</text>
</comment>
<keyword evidence="4" id="KW-1185">Reference proteome</keyword>
<gene>
    <name evidence="3" type="ORF">PPACK8108_LOCUS16157</name>
</gene>
<feature type="transmembrane region" description="Helical" evidence="2">
    <location>
        <begin position="12"/>
        <end position="31"/>
    </location>
</feature>
<dbReference type="AlphaFoldDB" id="A0AAV0BBA7"/>
<evidence type="ECO:0000313" key="3">
    <source>
        <dbReference type="EMBL" id="CAH7682966.1"/>
    </source>
</evidence>
<evidence type="ECO:0000313" key="4">
    <source>
        <dbReference type="Proteomes" id="UP001153365"/>
    </source>
</evidence>
<reference evidence="3" key="1">
    <citation type="submission" date="2022-06" db="EMBL/GenBank/DDBJ databases">
        <authorList>
            <consortium name="SYNGENTA / RWTH Aachen University"/>
        </authorList>
    </citation>
    <scope>NUCLEOTIDE SEQUENCE</scope>
</reference>
<keyword evidence="2" id="KW-1133">Transmembrane helix</keyword>
<dbReference type="EMBL" id="CALTRL010004362">
    <property type="protein sequence ID" value="CAH7682966.1"/>
    <property type="molecule type" value="Genomic_DNA"/>
</dbReference>
<dbReference type="Proteomes" id="UP001153365">
    <property type="component" value="Unassembled WGS sequence"/>
</dbReference>
<accession>A0AAV0BBA7</accession>
<evidence type="ECO:0000256" key="2">
    <source>
        <dbReference type="SAM" id="Phobius"/>
    </source>
</evidence>
<name>A0AAV0BBA7_PHAPC</name>
<keyword evidence="2" id="KW-0472">Membrane</keyword>